<name>A0A2P6FGU1_9PEZI</name>
<accession>A0A2P6FGU1</accession>
<gene>
    <name evidence="1" type="ORF">VE01_10758</name>
</gene>
<dbReference type="Proteomes" id="UP000091956">
    <property type="component" value="Unassembled WGS sequence"/>
</dbReference>
<dbReference type="EMBL" id="KV460215">
    <property type="protein sequence ID" value="PQM43862.1"/>
    <property type="molecule type" value="Genomic_DNA"/>
</dbReference>
<keyword evidence="2" id="KW-1185">Reference proteome</keyword>
<evidence type="ECO:0000313" key="1">
    <source>
        <dbReference type="EMBL" id="PQM43862.1"/>
    </source>
</evidence>
<reference evidence="1 2" key="1">
    <citation type="submission" date="2016-03" db="EMBL/GenBank/DDBJ databases">
        <title>Comparative genomics of Pseudogymnoascus destructans, the fungus causing white-nose syndrome of bats.</title>
        <authorList>
            <person name="Palmer J.M."/>
            <person name="Drees K.P."/>
            <person name="Foster J.T."/>
            <person name="Lindner D.L."/>
        </authorList>
    </citation>
    <scope>NUCLEOTIDE SEQUENCE [LARGE SCALE GENOMIC DNA]</scope>
    <source>
        <strain evidence="1 2">UAMH 10579</strain>
    </source>
</reference>
<sequence length="132" mass="15075">MDNFLSPITHRPSLSYPLNAINPDAGTGPYLDRPRYFQQVSSWGNTAYNGFARRKPGPWITKLFRPRNHDITTLCTGSCMPCVIYGKTQYRLKQMAEGEDPLDLSRRHICNGPCWMFGMIMCCVGFDCEYPV</sequence>
<organism evidence="1 2">
    <name type="scientific">Pseudogymnoascus verrucosus</name>
    <dbReference type="NCBI Taxonomy" id="342668"/>
    <lineage>
        <taxon>Eukaryota</taxon>
        <taxon>Fungi</taxon>
        <taxon>Dikarya</taxon>
        <taxon>Ascomycota</taxon>
        <taxon>Pezizomycotina</taxon>
        <taxon>Leotiomycetes</taxon>
        <taxon>Thelebolales</taxon>
        <taxon>Thelebolaceae</taxon>
        <taxon>Pseudogymnoascus</taxon>
    </lineage>
</organism>
<evidence type="ECO:0008006" key="3">
    <source>
        <dbReference type="Google" id="ProtNLM"/>
    </source>
</evidence>
<dbReference type="AlphaFoldDB" id="A0A2P6FGU1"/>
<evidence type="ECO:0000313" key="2">
    <source>
        <dbReference type="Proteomes" id="UP000091956"/>
    </source>
</evidence>
<protein>
    <recommendedName>
        <fullName evidence="3">PLAC8 family protein</fullName>
    </recommendedName>
</protein>
<proteinExistence type="predicted"/>
<dbReference type="GeneID" id="84234309"/>
<reference evidence="2" key="2">
    <citation type="journal article" date="2018" name="Nat. Commun.">
        <title>Extreme sensitivity to ultraviolet light in the fungal pathogen causing white-nose syndrome of bats.</title>
        <authorList>
            <person name="Palmer J.M."/>
            <person name="Drees K.P."/>
            <person name="Foster J.T."/>
            <person name="Lindner D.L."/>
        </authorList>
    </citation>
    <scope>NUCLEOTIDE SEQUENCE [LARGE SCALE GENOMIC DNA]</scope>
    <source>
        <strain evidence="2">UAMH 10579</strain>
    </source>
</reference>
<dbReference type="RefSeq" id="XP_059320193.1">
    <property type="nucleotide sequence ID" value="XM_059464210.1"/>
</dbReference>